<feature type="transmembrane region" description="Helical" evidence="2">
    <location>
        <begin position="242"/>
        <end position="264"/>
    </location>
</feature>
<evidence type="ECO:0000256" key="1">
    <source>
        <dbReference type="SAM" id="MobiDB-lite"/>
    </source>
</evidence>
<dbReference type="EMBL" id="JAQQWP010000010">
    <property type="protein sequence ID" value="KAK8096580.1"/>
    <property type="molecule type" value="Genomic_DNA"/>
</dbReference>
<sequence length="347" mass="37557">MHLRHLLQRTELSMSRGEPKSRGSGAVAQTADSANSMADSYKSKHTFLGPSSYQYFVFAVSFMEQKSKALQNVSFVSMSATYDTNITYVNRVQNVAVKRIRDGVPLNSTALPVISEFYDVWVKPGGDQIRLGKSGFSLHSDAELNYRYSARQMQTLVDTLVLPLKGVISSFGTPFAVPIYNATAMDYDGIYFSLPPSILQDLLTNITISALNDADTVTDGNTNIAVTLYIQSYVFQNPPRLIAAYAAALLAFLPFIMIGFAALLHNGVEATGGGFFQILCTTVGSSEALKHLASRACLGGYQSLPDELKKSKVRFGELHGSGELKRAGFGTVEETAVLGKGAKIGSD</sequence>
<feature type="region of interest" description="Disordered" evidence="1">
    <location>
        <begin position="9"/>
        <end position="29"/>
    </location>
</feature>
<protein>
    <submittedName>
        <fullName evidence="3">Uncharacterized protein</fullName>
    </submittedName>
</protein>
<keyword evidence="2" id="KW-0472">Membrane</keyword>
<gene>
    <name evidence="3" type="ORF">PG999_012524</name>
</gene>
<reference evidence="3 4" key="1">
    <citation type="submission" date="2023-01" db="EMBL/GenBank/DDBJ databases">
        <title>Analysis of 21 Apiospora genomes using comparative genomics revels a genus with tremendous synthesis potential of carbohydrate active enzymes and secondary metabolites.</title>
        <authorList>
            <person name="Sorensen T."/>
        </authorList>
    </citation>
    <scope>NUCLEOTIDE SEQUENCE [LARGE SCALE GENOMIC DNA]</scope>
    <source>
        <strain evidence="3 4">CBS 117206</strain>
    </source>
</reference>
<dbReference type="AlphaFoldDB" id="A0AAW0Q764"/>
<evidence type="ECO:0000256" key="2">
    <source>
        <dbReference type="SAM" id="Phobius"/>
    </source>
</evidence>
<keyword evidence="2" id="KW-0812">Transmembrane</keyword>
<keyword evidence="2" id="KW-1133">Transmembrane helix</keyword>
<comment type="caution">
    <text evidence="3">The sequence shown here is derived from an EMBL/GenBank/DDBJ whole genome shotgun (WGS) entry which is preliminary data.</text>
</comment>
<proteinExistence type="predicted"/>
<keyword evidence="4" id="KW-1185">Reference proteome</keyword>
<evidence type="ECO:0000313" key="4">
    <source>
        <dbReference type="Proteomes" id="UP001392437"/>
    </source>
</evidence>
<name>A0AAW0Q764_9PEZI</name>
<organism evidence="3 4">
    <name type="scientific">Apiospora kogelbergensis</name>
    <dbReference type="NCBI Taxonomy" id="1337665"/>
    <lineage>
        <taxon>Eukaryota</taxon>
        <taxon>Fungi</taxon>
        <taxon>Dikarya</taxon>
        <taxon>Ascomycota</taxon>
        <taxon>Pezizomycotina</taxon>
        <taxon>Sordariomycetes</taxon>
        <taxon>Xylariomycetidae</taxon>
        <taxon>Amphisphaeriales</taxon>
        <taxon>Apiosporaceae</taxon>
        <taxon>Apiospora</taxon>
    </lineage>
</organism>
<accession>A0AAW0Q764</accession>
<dbReference type="Proteomes" id="UP001392437">
    <property type="component" value="Unassembled WGS sequence"/>
</dbReference>
<evidence type="ECO:0000313" key="3">
    <source>
        <dbReference type="EMBL" id="KAK8096580.1"/>
    </source>
</evidence>